<dbReference type="OrthoDB" id="2108526at2"/>
<keyword evidence="2" id="KW-1185">Reference proteome</keyword>
<evidence type="ECO:0000313" key="2">
    <source>
        <dbReference type="Proteomes" id="UP000236311"/>
    </source>
</evidence>
<sequence>MITVRMIQYWNDYHKKELREQFRDLKELEDWIFGQMRVDYSSEHGRNLLSFPKCDTEYWIYEISVRPEYGGYVYWIKLIEDSDMGIVFSDGTFTAGQKHCTRAVREWLAGCEARKRNPTFHFAEDEAGAKGDSDSCGQDVEKCTRSCAVSHCRNTENGDSKDSCISGFVVKRAIGRIHGAGGCDAEDEYAKGYDDGIAVALDILLKETGYCLDDVLEMDEHYSLKQ</sequence>
<organism evidence="1 2">
    <name type="scientific">Acetatifactor muris</name>
    <dbReference type="NCBI Taxonomy" id="879566"/>
    <lineage>
        <taxon>Bacteria</taxon>
        <taxon>Bacillati</taxon>
        <taxon>Bacillota</taxon>
        <taxon>Clostridia</taxon>
        <taxon>Lachnospirales</taxon>
        <taxon>Lachnospiraceae</taxon>
        <taxon>Acetatifactor</taxon>
    </lineage>
</organism>
<name>A0A2K4ZEA5_9FIRM</name>
<reference evidence="1 2" key="1">
    <citation type="submission" date="2018-01" db="EMBL/GenBank/DDBJ databases">
        <authorList>
            <person name="Gaut B.S."/>
            <person name="Morton B.R."/>
            <person name="Clegg M.T."/>
            <person name="Duvall M.R."/>
        </authorList>
    </citation>
    <scope>NUCLEOTIDE SEQUENCE [LARGE SCALE GENOMIC DNA]</scope>
    <source>
        <strain evidence="1">GP69</strain>
    </source>
</reference>
<evidence type="ECO:0000313" key="1">
    <source>
        <dbReference type="EMBL" id="SOY28788.1"/>
    </source>
</evidence>
<proteinExistence type="predicted"/>
<dbReference type="RefSeq" id="WP_146039994.1">
    <property type="nucleotide sequence ID" value="NZ_JANJZD010000006.1"/>
</dbReference>
<protein>
    <submittedName>
        <fullName evidence="1">Uncharacterized protein</fullName>
    </submittedName>
</protein>
<dbReference type="AlphaFoldDB" id="A0A2K4ZEA5"/>
<accession>A0A2K4ZEA5</accession>
<gene>
    <name evidence="1" type="ORF">AMURIS_01499</name>
</gene>
<dbReference type="EMBL" id="OFSM01000006">
    <property type="protein sequence ID" value="SOY28788.1"/>
    <property type="molecule type" value="Genomic_DNA"/>
</dbReference>
<dbReference type="Proteomes" id="UP000236311">
    <property type="component" value="Unassembled WGS sequence"/>
</dbReference>